<dbReference type="PATRIC" id="fig|1177154.3.peg.376"/>
<feature type="domain" description="Tll0287-like" evidence="2">
    <location>
        <begin position="44"/>
        <end position="196"/>
    </location>
</feature>
<gene>
    <name evidence="3" type="ORF">Y5S_00371</name>
</gene>
<comment type="caution">
    <text evidence="3">The sequence shown here is derived from an EMBL/GenBank/DDBJ whole genome shotgun (WGS) entry which is preliminary data.</text>
</comment>
<dbReference type="InterPro" id="IPR021796">
    <property type="entry name" value="Tll0287-like_dom"/>
</dbReference>
<dbReference type="Proteomes" id="UP000029444">
    <property type="component" value="Unassembled WGS sequence"/>
</dbReference>
<feature type="chain" id="PRO_5001918190" description="Tll0287-like domain-containing protein" evidence="1">
    <location>
        <begin position="31"/>
        <end position="197"/>
    </location>
</feature>
<feature type="signal peptide" evidence="1">
    <location>
        <begin position="1"/>
        <end position="30"/>
    </location>
</feature>
<dbReference type="PROSITE" id="PS51257">
    <property type="entry name" value="PROKAR_LIPOPROTEIN"/>
    <property type="match status" value="1"/>
</dbReference>
<evidence type="ECO:0000313" key="3">
    <source>
        <dbReference type="EMBL" id="KGD66704.1"/>
    </source>
</evidence>
<protein>
    <recommendedName>
        <fullName evidence="2">Tll0287-like domain-containing protein</fullName>
    </recommendedName>
</protein>
<evidence type="ECO:0000256" key="1">
    <source>
        <dbReference type="SAM" id="SignalP"/>
    </source>
</evidence>
<evidence type="ECO:0000259" key="2">
    <source>
        <dbReference type="Pfam" id="PF11845"/>
    </source>
</evidence>
<reference evidence="3 4" key="1">
    <citation type="submission" date="2012-09" db="EMBL/GenBank/DDBJ databases">
        <title>Genome Sequence of alkane-degrading Bacterium Alcanivorax sp. 19-m-6.</title>
        <authorList>
            <person name="Lai Q."/>
            <person name="Shao Z."/>
        </authorList>
    </citation>
    <scope>NUCLEOTIDE SEQUENCE [LARGE SCALE GENOMIC DNA]</scope>
    <source>
        <strain evidence="3 4">19-m-6</strain>
    </source>
</reference>
<organism evidence="3 4">
    <name type="scientific">Alcanivorax nanhaiticus</name>
    <dbReference type="NCBI Taxonomy" id="1177154"/>
    <lineage>
        <taxon>Bacteria</taxon>
        <taxon>Pseudomonadati</taxon>
        <taxon>Pseudomonadota</taxon>
        <taxon>Gammaproteobacteria</taxon>
        <taxon>Oceanospirillales</taxon>
        <taxon>Alcanivoracaceae</taxon>
        <taxon>Alcanivorax</taxon>
    </lineage>
</organism>
<dbReference type="RefSeq" id="WP_035229825.1">
    <property type="nucleotide sequence ID" value="NZ_ARXV01000001.1"/>
</dbReference>
<keyword evidence="4" id="KW-1185">Reference proteome</keyword>
<dbReference type="OrthoDB" id="5800769at2"/>
<accession>A0A095SQU3</accession>
<dbReference type="Pfam" id="PF11845">
    <property type="entry name" value="Tll0287-like"/>
    <property type="match status" value="1"/>
</dbReference>
<dbReference type="eggNOG" id="COG0840">
    <property type="taxonomic scope" value="Bacteria"/>
</dbReference>
<keyword evidence="1" id="KW-0732">Signal</keyword>
<proteinExistence type="predicted"/>
<sequence length="197" mass="21532">MQHVMKQKVTILIVSVLSALMLSGCGEEKAAPSGGIEPKVYTDSLFAVMKADRTNYTKMIIGRLGPAGADSIKPHEYWEDLENGAPLPAQMFRYGAEAVSEMTSDFTYSLQSLWPINAQNAPKTELEKEGLQFIVDNPGQNFYGEETLGDTTYYTAVYPDVAVAAPCVACHNNHKDSPKTDFEMGDVMGGVVIRVPM</sequence>
<dbReference type="AlphaFoldDB" id="A0A095SQU3"/>
<dbReference type="STRING" id="1177154.Y5S_00371"/>
<name>A0A095SQU3_9GAMM</name>
<evidence type="ECO:0000313" key="4">
    <source>
        <dbReference type="Proteomes" id="UP000029444"/>
    </source>
</evidence>
<dbReference type="EMBL" id="ARXV01000001">
    <property type="protein sequence ID" value="KGD66704.1"/>
    <property type="molecule type" value="Genomic_DNA"/>
</dbReference>